<dbReference type="InterPro" id="IPR036871">
    <property type="entry name" value="PX_dom_sf"/>
</dbReference>
<dbReference type="Pfam" id="PF12825">
    <property type="entry name" value="DUF3818"/>
    <property type="match status" value="2"/>
</dbReference>
<dbReference type="PANTHER" id="PTHR47185:SF1">
    <property type="entry name" value="PX DOMAIN-CONTAINING PROTEIN YPR097W"/>
    <property type="match status" value="1"/>
</dbReference>
<dbReference type="AlphaFoldDB" id="A0A238FIL7"/>
<dbReference type="STRING" id="269621.A0A238FIL7"/>
<organism evidence="4 5">
    <name type="scientific">Microbotryum intermedium</name>
    <dbReference type="NCBI Taxonomy" id="269621"/>
    <lineage>
        <taxon>Eukaryota</taxon>
        <taxon>Fungi</taxon>
        <taxon>Dikarya</taxon>
        <taxon>Basidiomycota</taxon>
        <taxon>Pucciniomycotina</taxon>
        <taxon>Microbotryomycetes</taxon>
        <taxon>Microbotryales</taxon>
        <taxon>Microbotryaceae</taxon>
        <taxon>Microbotryum</taxon>
    </lineage>
</organism>
<feature type="domain" description="PX" evidence="2">
    <location>
        <begin position="818"/>
        <end position="924"/>
    </location>
</feature>
<feature type="domain" description="PX-associated" evidence="3">
    <location>
        <begin position="117"/>
        <end position="261"/>
    </location>
</feature>
<dbReference type="InterPro" id="IPR024555">
    <property type="entry name" value="PX-associated"/>
</dbReference>
<dbReference type="EMBL" id="FMSP01000019">
    <property type="protein sequence ID" value="SCV73630.1"/>
    <property type="molecule type" value="Genomic_DNA"/>
</dbReference>
<feature type="region of interest" description="Disordered" evidence="1">
    <location>
        <begin position="388"/>
        <end position="432"/>
    </location>
</feature>
<feature type="compositionally biased region" description="Low complexity" evidence="1">
    <location>
        <begin position="22"/>
        <end position="49"/>
    </location>
</feature>
<evidence type="ECO:0000259" key="3">
    <source>
        <dbReference type="Pfam" id="PF12828"/>
    </source>
</evidence>
<feature type="region of interest" description="Disordered" evidence="1">
    <location>
        <begin position="1"/>
        <end position="65"/>
    </location>
</feature>
<proteinExistence type="predicted"/>
<feature type="domain" description="PX" evidence="2">
    <location>
        <begin position="526"/>
        <end position="793"/>
    </location>
</feature>
<dbReference type="Proteomes" id="UP000198372">
    <property type="component" value="Unassembled WGS sequence"/>
</dbReference>
<reference evidence="5" key="1">
    <citation type="submission" date="2016-09" db="EMBL/GenBank/DDBJ databases">
        <authorList>
            <person name="Jeantristanb JTB J.-T."/>
            <person name="Ricardo R."/>
        </authorList>
    </citation>
    <scope>NUCLEOTIDE SEQUENCE [LARGE SCALE GENOMIC DNA]</scope>
</reference>
<dbReference type="InterPro" id="IPR024554">
    <property type="entry name" value="LEC1-like_C"/>
</dbReference>
<evidence type="ECO:0000313" key="5">
    <source>
        <dbReference type="Proteomes" id="UP000198372"/>
    </source>
</evidence>
<sequence length="1106" mass="124112">MSASNNPYKHYVPRSKAAAVQSSTSSSSLPTPTLSTPPTTTSDPYSTASNNANHAPPKQPSPIRTSSIMSELGIYSPSVTSSIEGETLGRRPPPLPGWTADWTMRTHSLAAPSHDPMALTPLRAHYLKRELVTLGFAAELKEFDSPSAVSLLGHPFLPESRFKNGIPLPDPKPGSMEALALKNKVEEKAIDLPFLRFVFHQFVLTFPFLANCPPTFFSHKLQPFVHSFVTRNMSGSDERAEVTSRRKVQNKIEKHLGLIMSAAIKLKENDGKEEVVRIEDDGSMQTAVPASQAPKFGPPLKANKAQATVIPPADAAFSVNIVSVHNSIVKGRVRNKSHEEFIIRTRQKGHKDVFVARRYGDFIVRKADTDYDIFLQLRIECIEQDVASPPNKDRRKTEMKPGGGTPPSNNSPRQSFDESSSHMSAPVNLRNMPSLARERNRLTLRAYLRSLLNNPVLAGTGAFQSFLVESPIELSPIEMRDVELREEMDRIRDEEARSFRSEVDERVAELEAYLRTFREQLVQSDGLSRVFATIRRTEKVENLPVEYRKVLEWARISGKFLLDNSLASTIYQLFLGSDNSSSTFMQLKRIHGMMPYFMLRGILKISNPVAMVRAVLDLFLARPFGSSSLLQKMFSSGLNDEVRELKDDATLVANKIDDEVLCDKVEAFVDAPKEYQDRCRAEASESMRRETSIKAFTHSFVCSTSAEAENLDLMSVILRSEKEPRMDATTFQRVQRASVAYEEYKHERDQLTDPDEDEGPDNDDAWLFEDLHVLLRILTKARDKEQLIELIFEVCDCRNVENAPPPPPFADRAAFSAIPQGSTSELLKDIVTIFYEPLAKVYKAANIADSLSDLQTFLNDLIKTVEFAEDANLTDPQQTVQIFVDLVGRHEARFYHFVHQVHRKGEGLFHNLMKYIELFINFVRDGLPQAISLETLLPAGGQERQAMMAEVDSIVAYHHQLKKAHHDRLRKRMLKGKETEADADAAFVTGVMENLHLGGMMGDVADVTAEASDEEDFEDGGNATSEDEDEPSRPIEMALAPPPRSNNPYKTAMLERIPLKNPGKRKRKPIEPPQLKLVPGLVPIFVEMVRPELQDARRKTKAALGV</sequence>
<evidence type="ECO:0000259" key="2">
    <source>
        <dbReference type="Pfam" id="PF12825"/>
    </source>
</evidence>
<evidence type="ECO:0000313" key="4">
    <source>
        <dbReference type="EMBL" id="SCV73630.1"/>
    </source>
</evidence>
<dbReference type="PANTHER" id="PTHR47185">
    <property type="entry name" value="PX DOMAIN-CONTAINING PROTEIN YPR097W"/>
    <property type="match status" value="1"/>
</dbReference>
<protein>
    <submittedName>
        <fullName evidence="4">BQ2448_6060 protein</fullName>
    </submittedName>
</protein>
<dbReference type="Pfam" id="PF12828">
    <property type="entry name" value="PXB"/>
    <property type="match status" value="1"/>
</dbReference>
<name>A0A238FIL7_9BASI</name>
<feature type="region of interest" description="Disordered" evidence="1">
    <location>
        <begin position="1011"/>
        <end position="1049"/>
    </location>
</feature>
<evidence type="ECO:0000256" key="1">
    <source>
        <dbReference type="SAM" id="MobiDB-lite"/>
    </source>
</evidence>
<dbReference type="OrthoDB" id="2117459at2759"/>
<dbReference type="InterPro" id="IPR047168">
    <property type="entry name" value="LEC1-like"/>
</dbReference>
<gene>
    <name evidence="4" type="ORF">BQ2448_6060</name>
</gene>
<dbReference type="GO" id="GO:0035091">
    <property type="term" value="F:phosphatidylinositol binding"/>
    <property type="evidence" value="ECO:0007669"/>
    <property type="project" value="InterPro"/>
</dbReference>
<feature type="compositionally biased region" description="Acidic residues" evidence="1">
    <location>
        <begin position="1011"/>
        <end position="1030"/>
    </location>
</feature>
<dbReference type="SUPFAM" id="SSF64268">
    <property type="entry name" value="PX domain"/>
    <property type="match status" value="1"/>
</dbReference>
<keyword evidence="5" id="KW-1185">Reference proteome</keyword>
<accession>A0A238FIL7</accession>